<dbReference type="GO" id="GO:0030586">
    <property type="term" value="F:[methionine synthase] reductase (NADPH) activity"/>
    <property type="evidence" value="ECO:0007669"/>
    <property type="project" value="TreeGrafter"/>
</dbReference>
<dbReference type="AlphaFoldDB" id="A0A6C0LJU1"/>
<evidence type="ECO:0000259" key="2">
    <source>
        <dbReference type="PROSITE" id="PS50902"/>
    </source>
</evidence>
<reference evidence="3" key="1">
    <citation type="journal article" date="2020" name="Nature">
        <title>Giant virus diversity and host interactions through global metagenomics.</title>
        <authorList>
            <person name="Schulz F."/>
            <person name="Roux S."/>
            <person name="Paez-Espino D."/>
            <person name="Jungbluth S."/>
            <person name="Walsh D.A."/>
            <person name="Denef V.J."/>
            <person name="McMahon K.D."/>
            <person name="Konstantinidis K.T."/>
            <person name="Eloe-Fadrosh E.A."/>
            <person name="Kyrpides N.C."/>
            <person name="Woyke T."/>
        </authorList>
    </citation>
    <scope>NUCLEOTIDE SEQUENCE</scope>
    <source>
        <strain evidence="3">GVMAG-M-3300027892-73</strain>
    </source>
</reference>
<dbReference type="InterPro" id="IPR029039">
    <property type="entry name" value="Flavoprotein-like_sf"/>
</dbReference>
<dbReference type="GO" id="GO:0010181">
    <property type="term" value="F:FMN binding"/>
    <property type="evidence" value="ECO:0007669"/>
    <property type="project" value="InterPro"/>
</dbReference>
<name>A0A6C0LJU1_9ZZZZ</name>
<evidence type="ECO:0000313" key="3">
    <source>
        <dbReference type="EMBL" id="QHU30787.1"/>
    </source>
</evidence>
<keyword evidence="1" id="KW-0285">Flavoprotein</keyword>
<dbReference type="PANTHER" id="PTHR19384">
    <property type="entry name" value="NITRIC OXIDE SYNTHASE-RELATED"/>
    <property type="match status" value="1"/>
</dbReference>
<dbReference type="Gene3D" id="3.40.50.360">
    <property type="match status" value="1"/>
</dbReference>
<dbReference type="PRINTS" id="PR00369">
    <property type="entry name" value="FLAVODOXIN"/>
</dbReference>
<feature type="domain" description="Flavodoxin-like" evidence="2">
    <location>
        <begin position="2"/>
        <end position="141"/>
    </location>
</feature>
<accession>A0A6C0LJU1</accession>
<proteinExistence type="predicted"/>
<dbReference type="PROSITE" id="PS50902">
    <property type="entry name" value="FLAVODOXIN_LIKE"/>
    <property type="match status" value="1"/>
</dbReference>
<dbReference type="SUPFAM" id="SSF52218">
    <property type="entry name" value="Flavoproteins"/>
    <property type="match status" value="1"/>
</dbReference>
<dbReference type="GO" id="GO:0009086">
    <property type="term" value="P:methionine biosynthetic process"/>
    <property type="evidence" value="ECO:0007669"/>
    <property type="project" value="TreeGrafter"/>
</dbReference>
<sequence length="149" mass="16683">MNYIYYGSQYGQCEEIAKMLHNSLNDKATYGTLNDAVKNIDDISGNVFIICSTAGNGDAPENAATFWRFIKNRKLTCELFKNVRFMVLALGDSNYSDFCGMGKKINNRMTELGGTCICPIVCLDSATDFEDFIEVWFESVHNVISTPNL</sequence>
<dbReference type="Pfam" id="PF00258">
    <property type="entry name" value="Flavodoxin_1"/>
    <property type="match status" value="1"/>
</dbReference>
<dbReference type="EMBL" id="MN740520">
    <property type="protein sequence ID" value="QHU30787.1"/>
    <property type="molecule type" value="Genomic_DNA"/>
</dbReference>
<dbReference type="GO" id="GO:0050667">
    <property type="term" value="P:homocysteine metabolic process"/>
    <property type="evidence" value="ECO:0007669"/>
    <property type="project" value="TreeGrafter"/>
</dbReference>
<dbReference type="GO" id="GO:0050660">
    <property type="term" value="F:flavin adenine dinucleotide binding"/>
    <property type="evidence" value="ECO:0007669"/>
    <property type="project" value="TreeGrafter"/>
</dbReference>
<evidence type="ECO:0000256" key="1">
    <source>
        <dbReference type="ARBA" id="ARBA00022630"/>
    </source>
</evidence>
<organism evidence="3">
    <name type="scientific">viral metagenome</name>
    <dbReference type="NCBI Taxonomy" id="1070528"/>
    <lineage>
        <taxon>unclassified sequences</taxon>
        <taxon>metagenomes</taxon>
        <taxon>organismal metagenomes</taxon>
    </lineage>
</organism>
<dbReference type="InterPro" id="IPR001094">
    <property type="entry name" value="Flavdoxin-like"/>
</dbReference>
<dbReference type="GO" id="GO:0005829">
    <property type="term" value="C:cytosol"/>
    <property type="evidence" value="ECO:0007669"/>
    <property type="project" value="TreeGrafter"/>
</dbReference>
<dbReference type="InterPro" id="IPR008254">
    <property type="entry name" value="Flavodoxin/NO_synth"/>
</dbReference>
<protein>
    <recommendedName>
        <fullName evidence="2">Flavodoxin-like domain-containing protein</fullName>
    </recommendedName>
</protein>
<dbReference type="PANTHER" id="PTHR19384:SF84">
    <property type="entry name" value="METHIONINE SYNTHASE REDUCTASE"/>
    <property type="match status" value="1"/>
</dbReference>